<keyword evidence="2" id="KW-0186">Copper</keyword>
<dbReference type="Pfam" id="PF02630">
    <property type="entry name" value="SCO1-SenC"/>
    <property type="match status" value="1"/>
</dbReference>
<dbReference type="CDD" id="cd02968">
    <property type="entry name" value="SCO"/>
    <property type="match status" value="1"/>
</dbReference>
<feature type="disulfide bond" description="Redox-active" evidence="3">
    <location>
        <begin position="108"/>
        <end position="112"/>
    </location>
</feature>
<gene>
    <name evidence="5" type="ORF">SAMN05216326_10946</name>
</gene>
<dbReference type="InterPro" id="IPR003782">
    <property type="entry name" value="SCO1/SenC"/>
</dbReference>
<feature type="binding site" evidence="2">
    <location>
        <position position="112"/>
    </location>
    <ligand>
        <name>Cu cation</name>
        <dbReference type="ChEBI" id="CHEBI:23378"/>
    </ligand>
</feature>
<reference evidence="6" key="1">
    <citation type="submission" date="2016-10" db="EMBL/GenBank/DDBJ databases">
        <authorList>
            <person name="Varghese N."/>
            <person name="Submissions S."/>
        </authorList>
    </citation>
    <scope>NUCLEOTIDE SEQUENCE [LARGE SCALE GENOMIC DNA]</scope>
    <source>
        <strain evidence="6">Nm71</strain>
    </source>
</reference>
<dbReference type="AlphaFoldDB" id="A0A1I0B3B8"/>
<evidence type="ECO:0000256" key="1">
    <source>
        <dbReference type="ARBA" id="ARBA00010996"/>
    </source>
</evidence>
<feature type="transmembrane region" description="Helical" evidence="4">
    <location>
        <begin position="48"/>
        <end position="71"/>
    </location>
</feature>
<dbReference type="EMBL" id="FOIA01000009">
    <property type="protein sequence ID" value="SET01213.1"/>
    <property type="molecule type" value="Genomic_DNA"/>
</dbReference>
<dbReference type="PANTHER" id="PTHR12151:SF25">
    <property type="entry name" value="LINALOOL DEHYDRATASE_ISOMERASE DOMAIN-CONTAINING PROTEIN"/>
    <property type="match status" value="1"/>
</dbReference>
<organism evidence="5 6">
    <name type="scientific">Nitrosomonas marina</name>
    <dbReference type="NCBI Taxonomy" id="917"/>
    <lineage>
        <taxon>Bacteria</taxon>
        <taxon>Pseudomonadati</taxon>
        <taxon>Pseudomonadota</taxon>
        <taxon>Betaproteobacteria</taxon>
        <taxon>Nitrosomonadales</taxon>
        <taxon>Nitrosomonadaceae</taxon>
        <taxon>Nitrosomonas</taxon>
    </lineage>
</organism>
<evidence type="ECO:0000256" key="4">
    <source>
        <dbReference type="SAM" id="Phobius"/>
    </source>
</evidence>
<keyword evidence="2" id="KW-0479">Metal-binding</keyword>
<dbReference type="Gene3D" id="3.40.30.10">
    <property type="entry name" value="Glutaredoxin"/>
    <property type="match status" value="1"/>
</dbReference>
<keyword evidence="4" id="KW-0472">Membrane</keyword>
<feature type="binding site" evidence="2">
    <location>
        <position position="108"/>
    </location>
    <ligand>
        <name>Cu cation</name>
        <dbReference type="ChEBI" id="CHEBI:23378"/>
    </ligand>
</feature>
<keyword evidence="3" id="KW-1015">Disulfide bond</keyword>
<keyword evidence="6" id="KW-1185">Reference proteome</keyword>
<protein>
    <submittedName>
        <fullName evidence="5">Protein SCO1/2</fullName>
    </submittedName>
</protein>
<comment type="similarity">
    <text evidence="1">Belongs to the SCO1/2 family.</text>
</comment>
<feature type="binding site" evidence="2">
    <location>
        <position position="199"/>
    </location>
    <ligand>
        <name>Cu cation</name>
        <dbReference type="ChEBI" id="CHEBI:23378"/>
    </ligand>
</feature>
<dbReference type="Proteomes" id="UP000199345">
    <property type="component" value="Unassembled WGS sequence"/>
</dbReference>
<dbReference type="GO" id="GO:0046872">
    <property type="term" value="F:metal ion binding"/>
    <property type="evidence" value="ECO:0007669"/>
    <property type="project" value="UniProtKB-KW"/>
</dbReference>
<name>A0A1I0B3B8_9PROT</name>
<dbReference type="InterPro" id="IPR036249">
    <property type="entry name" value="Thioredoxin-like_sf"/>
</dbReference>
<evidence type="ECO:0000313" key="6">
    <source>
        <dbReference type="Proteomes" id="UP000199345"/>
    </source>
</evidence>
<sequence>MQVKTHRQLTVDLVPVSGWWVFETLHRFFVLNLKGDAKLKKMFFHESSVFAVITAVLLFMQTGLAAAPLVLPRPVPLQAETIAHLKQAHVNANESDQWQLVVFGFTRCKDICPTSLGNLYMLIQAASAENIQLNGTFVSIDPDRDSAAALSSYTERFGSDISYLRFEGEQLEQFKNAFGVEVAFYTKSAGNMENYQVDHSTTAFLIDPEGRIKVMFDAVKDAADIAVLFKENGELFL</sequence>
<keyword evidence="4" id="KW-0812">Transmembrane</keyword>
<evidence type="ECO:0000313" key="5">
    <source>
        <dbReference type="EMBL" id="SET01213.1"/>
    </source>
</evidence>
<keyword evidence="4" id="KW-1133">Transmembrane helix</keyword>
<proteinExistence type="inferred from homology"/>
<dbReference type="PANTHER" id="PTHR12151">
    <property type="entry name" value="ELECTRON TRANSPORT PROTIN SCO1/SENC FAMILY MEMBER"/>
    <property type="match status" value="1"/>
</dbReference>
<dbReference type="SUPFAM" id="SSF52833">
    <property type="entry name" value="Thioredoxin-like"/>
    <property type="match status" value="1"/>
</dbReference>
<evidence type="ECO:0000256" key="3">
    <source>
        <dbReference type="PIRSR" id="PIRSR603782-2"/>
    </source>
</evidence>
<evidence type="ECO:0000256" key="2">
    <source>
        <dbReference type="PIRSR" id="PIRSR603782-1"/>
    </source>
</evidence>
<accession>A0A1I0B3B8</accession>